<protein>
    <submittedName>
        <fullName evidence="1">Uncharacterized protein</fullName>
    </submittedName>
</protein>
<dbReference type="EMBL" id="CACVAS010000088">
    <property type="protein sequence ID" value="CAA6816525.1"/>
    <property type="molecule type" value="Genomic_DNA"/>
</dbReference>
<gene>
    <name evidence="1" type="ORF">HELGO_WM96698</name>
</gene>
<organism evidence="1">
    <name type="scientific">uncultured Sulfurovum sp</name>
    <dbReference type="NCBI Taxonomy" id="269237"/>
    <lineage>
        <taxon>Bacteria</taxon>
        <taxon>Pseudomonadati</taxon>
        <taxon>Campylobacterota</taxon>
        <taxon>Epsilonproteobacteria</taxon>
        <taxon>Campylobacterales</taxon>
        <taxon>Sulfurovaceae</taxon>
        <taxon>Sulfurovum</taxon>
        <taxon>environmental samples</taxon>
    </lineage>
</organism>
<proteinExistence type="predicted"/>
<name>A0A6S6TBR9_9BACT</name>
<reference evidence="1" key="1">
    <citation type="submission" date="2020-01" db="EMBL/GenBank/DDBJ databases">
        <authorList>
            <person name="Meier V. D."/>
            <person name="Meier V D."/>
        </authorList>
    </citation>
    <scope>NUCLEOTIDE SEQUENCE</scope>
    <source>
        <strain evidence="1">HLG_WM_MAG_01</strain>
    </source>
</reference>
<evidence type="ECO:0000313" key="1">
    <source>
        <dbReference type="EMBL" id="CAA6816525.1"/>
    </source>
</evidence>
<dbReference type="AlphaFoldDB" id="A0A6S6TBR9"/>
<sequence>MTIEEMKTLKVGDTVKDVKRSEQHEREILCEVESMDDNSVTLIALFAKDAGAYPHRFFFTRDADALGLVEN</sequence>
<accession>A0A6S6TBR9</accession>